<evidence type="ECO:0000313" key="1">
    <source>
        <dbReference type="EMBL" id="NKY24943.1"/>
    </source>
</evidence>
<sequence>MARSVVAFAPIGFWGAAGAVWSQSALRPENAASRLLLPALVAISAGRLAPGALFYGPAQLEPRQIIEDAETFRSARAFDQLCDRFGDYVFTAA</sequence>
<name>A0A7X6KZC0_9NOCA</name>
<reference evidence="1 2" key="1">
    <citation type="submission" date="2020-04" db="EMBL/GenBank/DDBJ databases">
        <title>MicrobeNet Type strains.</title>
        <authorList>
            <person name="Nicholson A.C."/>
        </authorList>
    </citation>
    <scope>NUCLEOTIDE SEQUENCE [LARGE SCALE GENOMIC DNA]</scope>
    <source>
        <strain evidence="1 2">DSM 44956</strain>
    </source>
</reference>
<keyword evidence="2" id="KW-1185">Reference proteome</keyword>
<dbReference type="Proteomes" id="UP000540698">
    <property type="component" value="Unassembled WGS sequence"/>
</dbReference>
<comment type="caution">
    <text evidence="1">The sequence shown here is derived from an EMBL/GenBank/DDBJ whole genome shotgun (WGS) entry which is preliminary data.</text>
</comment>
<organism evidence="1 2">
    <name type="scientific">Nocardia gamkensis</name>
    <dbReference type="NCBI Taxonomy" id="352869"/>
    <lineage>
        <taxon>Bacteria</taxon>
        <taxon>Bacillati</taxon>
        <taxon>Actinomycetota</taxon>
        <taxon>Actinomycetes</taxon>
        <taxon>Mycobacteriales</taxon>
        <taxon>Nocardiaceae</taxon>
        <taxon>Nocardia</taxon>
    </lineage>
</organism>
<evidence type="ECO:0000313" key="2">
    <source>
        <dbReference type="Proteomes" id="UP000540698"/>
    </source>
</evidence>
<accession>A0A7X6KZC0</accession>
<dbReference type="EMBL" id="JAAXOS010000001">
    <property type="protein sequence ID" value="NKY24943.1"/>
    <property type="molecule type" value="Genomic_DNA"/>
</dbReference>
<dbReference type="RefSeq" id="WP_168434038.1">
    <property type="nucleotide sequence ID" value="NZ_JAAXOS010000001.1"/>
</dbReference>
<gene>
    <name evidence="1" type="ORF">HGB38_01630</name>
</gene>
<dbReference type="AlphaFoldDB" id="A0A7X6KZC0"/>
<protein>
    <submittedName>
        <fullName evidence="1">Uncharacterized protein</fullName>
    </submittedName>
</protein>
<proteinExistence type="predicted"/>